<feature type="region of interest" description="Disordered" evidence="16">
    <location>
        <begin position="110"/>
        <end position="302"/>
    </location>
</feature>
<feature type="compositionally biased region" description="Low complexity" evidence="16">
    <location>
        <begin position="478"/>
        <end position="497"/>
    </location>
</feature>
<evidence type="ECO:0000256" key="4">
    <source>
        <dbReference type="ARBA" id="ARBA00005491"/>
    </source>
</evidence>
<gene>
    <name evidence="18" type="ORF">DNF11_2562</name>
</gene>
<evidence type="ECO:0000256" key="1">
    <source>
        <dbReference type="ARBA" id="ARBA00004123"/>
    </source>
</evidence>
<dbReference type="EMBL" id="CP033151">
    <property type="protein sequence ID" value="AYO43512.1"/>
    <property type="molecule type" value="Genomic_DNA"/>
</dbReference>
<evidence type="ECO:0000256" key="11">
    <source>
        <dbReference type="ARBA" id="ARBA00022843"/>
    </source>
</evidence>
<feature type="compositionally biased region" description="Low complexity" evidence="16">
    <location>
        <begin position="186"/>
        <end position="196"/>
    </location>
</feature>
<feature type="compositionally biased region" description="Polar residues" evidence="16">
    <location>
        <begin position="637"/>
        <end position="647"/>
    </location>
</feature>
<organism evidence="18 19">
    <name type="scientific">Malassezia restricta (strain ATCC 96810 / NBRC 103918 / CBS 7877)</name>
    <name type="common">Seborrheic dermatitis infection agent</name>
    <dbReference type="NCBI Taxonomy" id="425264"/>
    <lineage>
        <taxon>Eukaryota</taxon>
        <taxon>Fungi</taxon>
        <taxon>Dikarya</taxon>
        <taxon>Basidiomycota</taxon>
        <taxon>Ustilaginomycotina</taxon>
        <taxon>Malasseziomycetes</taxon>
        <taxon>Malasseziales</taxon>
        <taxon>Malasseziaceae</taxon>
        <taxon>Malassezia</taxon>
    </lineage>
</organism>
<feature type="region of interest" description="Disordered" evidence="16">
    <location>
        <begin position="1"/>
        <end position="41"/>
    </location>
</feature>
<dbReference type="PANTHER" id="PTHR16308">
    <property type="entry name" value="UBIQUITIN ASSOCIATED PROTEIN 2-LIKE/LINGERER"/>
    <property type="match status" value="1"/>
</dbReference>
<feature type="compositionally biased region" description="Low complexity" evidence="16">
    <location>
        <begin position="261"/>
        <end position="276"/>
    </location>
</feature>
<dbReference type="PANTHER" id="PTHR16308:SF13">
    <property type="entry name" value="PROTEIN LINGERER"/>
    <property type="match status" value="1"/>
</dbReference>
<dbReference type="GO" id="GO:0005737">
    <property type="term" value="C:cytoplasm"/>
    <property type="evidence" value="ECO:0007669"/>
    <property type="project" value="UniProtKB-SubCell"/>
</dbReference>
<feature type="compositionally biased region" description="Basic and acidic residues" evidence="16">
    <location>
        <begin position="153"/>
        <end position="165"/>
    </location>
</feature>
<evidence type="ECO:0000313" key="18">
    <source>
        <dbReference type="EMBL" id="AYO43512.1"/>
    </source>
</evidence>
<feature type="compositionally biased region" description="Basic residues" evidence="16">
    <location>
        <begin position="15"/>
        <end position="27"/>
    </location>
</feature>
<dbReference type="GO" id="GO:0003677">
    <property type="term" value="F:DNA binding"/>
    <property type="evidence" value="ECO:0007669"/>
    <property type="project" value="UniProtKB-KW"/>
</dbReference>
<keyword evidence="13" id="KW-0238">DNA-binding</keyword>
<keyword evidence="7" id="KW-0963">Cytoplasm</keyword>
<feature type="compositionally biased region" description="Low complexity" evidence="16">
    <location>
        <begin position="446"/>
        <end position="455"/>
    </location>
</feature>
<dbReference type="InterPro" id="IPR003892">
    <property type="entry name" value="CUE"/>
</dbReference>
<dbReference type="OrthoDB" id="5396806at2759"/>
<dbReference type="GO" id="GO:0006281">
    <property type="term" value="P:DNA repair"/>
    <property type="evidence" value="ECO:0007669"/>
    <property type="project" value="UniProtKB-KW"/>
</dbReference>
<reference evidence="18 19" key="1">
    <citation type="submission" date="2018-10" db="EMBL/GenBank/DDBJ databases">
        <title>Complete genome sequence of Malassezia restricta CBS 7877.</title>
        <authorList>
            <person name="Morand S.C."/>
            <person name="Bertignac M."/>
            <person name="Iltis A."/>
            <person name="Kolder I."/>
            <person name="Pirovano W."/>
            <person name="Jourdain R."/>
            <person name="Clavaud C."/>
        </authorList>
    </citation>
    <scope>NUCLEOTIDE SEQUENCE [LARGE SCALE GENOMIC DNA]</scope>
    <source>
        <strain evidence="18 19">CBS 7877</strain>
    </source>
</reference>
<dbReference type="InterPro" id="IPR022166">
    <property type="entry name" value="UBAP2/Lig"/>
</dbReference>
<name>A0A3G2S865_MALR7</name>
<keyword evidence="6" id="KW-0158">Chromosome</keyword>
<dbReference type="InterPro" id="IPR041803">
    <property type="entry name" value="DEF1_CUE"/>
</dbReference>
<feature type="region of interest" description="Disordered" evidence="16">
    <location>
        <begin position="548"/>
        <end position="596"/>
    </location>
</feature>
<keyword evidence="10" id="KW-0833">Ubl conjugation pathway</keyword>
<dbReference type="STRING" id="425264.A0A3G2S865"/>
<evidence type="ECO:0000259" key="17">
    <source>
        <dbReference type="Pfam" id="PF02845"/>
    </source>
</evidence>
<keyword evidence="8" id="KW-0597">Phosphoprotein</keyword>
<evidence type="ECO:0000256" key="14">
    <source>
        <dbReference type="ARBA" id="ARBA00023204"/>
    </source>
</evidence>
<keyword evidence="19" id="KW-1185">Reference proteome</keyword>
<evidence type="ECO:0000256" key="5">
    <source>
        <dbReference type="ARBA" id="ARBA00020536"/>
    </source>
</evidence>
<feature type="region of interest" description="Disordered" evidence="16">
    <location>
        <begin position="627"/>
        <end position="647"/>
    </location>
</feature>
<keyword evidence="15" id="KW-0539">Nucleus</keyword>
<feature type="compositionally biased region" description="Gly residues" evidence="16">
    <location>
        <begin position="176"/>
        <end position="185"/>
    </location>
</feature>
<comment type="similarity">
    <text evidence="4">Belongs to the DEF1 family.</text>
</comment>
<feature type="region of interest" description="Disordered" evidence="16">
    <location>
        <begin position="438"/>
        <end position="497"/>
    </location>
</feature>
<evidence type="ECO:0000256" key="7">
    <source>
        <dbReference type="ARBA" id="ARBA00022490"/>
    </source>
</evidence>
<keyword evidence="12" id="KW-0779">Telomere</keyword>
<sequence>MSTPSSGNTMPRRSANSRRRGGQRQRHANAAAGAEDDTEEVRTLRATYPTQLAMLSELFPTWTDEDLLFVILESNGEVEIAVGRISEGHAEQFSSVKSKKTQRKEAAAHSAAALASSQATESTTPAAAPASTLTQAAPPSTSQTASAAAPTDGSRRSTRGGERASRGRGAPAARAGRGGFRGVARGGAASASAPSAQSQAMPVTTTPAAFSHKPKPTETKPRTTTMSWAQIARPQEPPKPSPEHETAAPVETPAPQHDTDTAPAVAPPTTETIPVTQTSASAPAETPLPAAVSTRPARAQRPRQDAAVVMPDGASLDQLDVKFGTLTFMANDGAEAAEPSLGSTGSAAGLNVDTKQDPAPVHEFDGFKSSGFGVNGAYGLAGTRPVNQDASATPAAEEASGTLSYGSGTPGQAYASSIYGFDSNQRSSHPYATGLRATTDERASQPAAPTGPAGPVAGGYDVGVMPYMQQPQGPPQLPQHQTQTQQQSQQQPQAQQPFPNVMPYYYPYYMPNQFQHFSPAAGFGQYPLYGAQPQPPSKLDVPAPSLAAYTQHDPMGTPYSTHTPPQPYQAAPSVSMPTYESQGFSQRLGGSGSASANADFKLQGGSATSDANHSLPGLSFLGGSVPQGAPAAPVRAGSTSSVPATSTPLDYRAFDATNSPATRSAAASGTSAAATPSVGATTGMPPPPPQGMPSHQAAAPMAQQHPAYYQHYAAGLGHANAYDGYHQYGRQPYWV</sequence>
<evidence type="ECO:0000256" key="3">
    <source>
        <dbReference type="ARBA" id="ARBA00004574"/>
    </source>
</evidence>
<evidence type="ECO:0000313" key="19">
    <source>
        <dbReference type="Proteomes" id="UP000269793"/>
    </source>
</evidence>
<dbReference type="Pfam" id="PF02845">
    <property type="entry name" value="CUE"/>
    <property type="match status" value="1"/>
</dbReference>
<feature type="compositionally biased region" description="Polar residues" evidence="16">
    <location>
        <begin position="575"/>
        <end position="585"/>
    </location>
</feature>
<protein>
    <recommendedName>
        <fullName evidence="5">RNA polymerase II degradation factor 1</fullName>
    </recommendedName>
</protein>
<dbReference type="GO" id="GO:0005634">
    <property type="term" value="C:nucleus"/>
    <property type="evidence" value="ECO:0007669"/>
    <property type="project" value="UniProtKB-SubCell"/>
</dbReference>
<dbReference type="CDD" id="cd14368">
    <property type="entry name" value="CUE_DEF1_like"/>
    <property type="match status" value="1"/>
</dbReference>
<keyword evidence="9" id="KW-0227">DNA damage</keyword>
<evidence type="ECO:0000256" key="10">
    <source>
        <dbReference type="ARBA" id="ARBA00022786"/>
    </source>
</evidence>
<dbReference type="VEuPathDB" id="FungiDB:DNF11_2562"/>
<accession>A0A3G2S865</accession>
<dbReference type="GO" id="GO:0000781">
    <property type="term" value="C:chromosome, telomeric region"/>
    <property type="evidence" value="ECO:0007669"/>
    <property type="project" value="UniProtKB-SubCell"/>
</dbReference>
<feature type="compositionally biased region" description="Low complexity" evidence="16">
    <location>
        <begin position="110"/>
        <end position="151"/>
    </location>
</feature>
<evidence type="ECO:0000256" key="6">
    <source>
        <dbReference type="ARBA" id="ARBA00022454"/>
    </source>
</evidence>
<dbReference type="GO" id="GO:0043130">
    <property type="term" value="F:ubiquitin binding"/>
    <property type="evidence" value="ECO:0007669"/>
    <property type="project" value="InterPro"/>
</dbReference>
<feature type="region of interest" description="Disordered" evidence="16">
    <location>
        <begin position="385"/>
        <end position="407"/>
    </location>
</feature>
<dbReference type="Pfam" id="PF12478">
    <property type="entry name" value="UBAP2-Lig"/>
    <property type="match status" value="1"/>
</dbReference>
<comment type="subcellular location">
    <subcellularLocation>
        <location evidence="3">Chromosome</location>
        <location evidence="3">Telomere</location>
    </subcellularLocation>
    <subcellularLocation>
        <location evidence="2">Cytoplasm</location>
    </subcellularLocation>
    <subcellularLocation>
        <location evidence="1">Nucleus</location>
    </subcellularLocation>
</comment>
<dbReference type="Proteomes" id="UP000269793">
    <property type="component" value="Chromosome IV"/>
</dbReference>
<dbReference type="InterPro" id="IPR051833">
    <property type="entry name" value="TC-DDR_regulator"/>
</dbReference>
<evidence type="ECO:0000256" key="16">
    <source>
        <dbReference type="SAM" id="MobiDB-lite"/>
    </source>
</evidence>
<feature type="compositionally biased region" description="Polar residues" evidence="16">
    <location>
        <begin position="1"/>
        <end position="11"/>
    </location>
</feature>
<keyword evidence="14" id="KW-0234">DNA repair</keyword>
<feature type="compositionally biased region" description="Low complexity" evidence="16">
    <location>
        <begin position="660"/>
        <end position="683"/>
    </location>
</feature>
<proteinExistence type="inferred from homology"/>
<evidence type="ECO:0000256" key="12">
    <source>
        <dbReference type="ARBA" id="ARBA00022895"/>
    </source>
</evidence>
<keyword evidence="11" id="KW-0832">Ubl conjugation</keyword>
<evidence type="ECO:0000256" key="2">
    <source>
        <dbReference type="ARBA" id="ARBA00004496"/>
    </source>
</evidence>
<evidence type="ECO:0000256" key="13">
    <source>
        <dbReference type="ARBA" id="ARBA00023125"/>
    </source>
</evidence>
<evidence type="ECO:0000256" key="9">
    <source>
        <dbReference type="ARBA" id="ARBA00022763"/>
    </source>
</evidence>
<dbReference type="AlphaFoldDB" id="A0A3G2S865"/>
<evidence type="ECO:0000256" key="8">
    <source>
        <dbReference type="ARBA" id="ARBA00022553"/>
    </source>
</evidence>
<feature type="compositionally biased region" description="Polar residues" evidence="16">
    <location>
        <begin position="197"/>
        <end position="208"/>
    </location>
</feature>
<feature type="domain" description="CUE" evidence="17">
    <location>
        <begin position="49"/>
        <end position="88"/>
    </location>
</feature>
<evidence type="ECO:0000256" key="15">
    <source>
        <dbReference type="ARBA" id="ARBA00023242"/>
    </source>
</evidence>
<feature type="region of interest" description="Disordered" evidence="16">
    <location>
        <begin position="660"/>
        <end position="696"/>
    </location>
</feature>